<reference evidence="10 11" key="1">
    <citation type="submission" date="2016-10" db="EMBL/GenBank/DDBJ databases">
        <authorList>
            <person name="de Groot N.N."/>
        </authorList>
    </citation>
    <scope>NUCLEOTIDE SEQUENCE [LARGE SCALE GENOMIC DNA]</scope>
    <source>
        <strain evidence="10 11">DSM 25927</strain>
    </source>
</reference>
<keyword evidence="4 8" id="KW-0547">Nucleotide-binding</keyword>
<dbReference type="InterPro" id="IPR013482">
    <property type="entry name" value="Molybde_CF_guanTrfase"/>
</dbReference>
<dbReference type="EMBL" id="FOFS01000003">
    <property type="protein sequence ID" value="SEQ08161.1"/>
    <property type="molecule type" value="Genomic_DNA"/>
</dbReference>
<evidence type="ECO:0000256" key="3">
    <source>
        <dbReference type="ARBA" id="ARBA00022723"/>
    </source>
</evidence>
<dbReference type="CDD" id="cd02503">
    <property type="entry name" value="MobA"/>
    <property type="match status" value="1"/>
</dbReference>
<dbReference type="EC" id="2.7.7.77" evidence="8"/>
<evidence type="ECO:0000313" key="11">
    <source>
        <dbReference type="Proteomes" id="UP000199233"/>
    </source>
</evidence>
<dbReference type="STRING" id="489703.SAMN04488038_103301"/>
<keyword evidence="5 8" id="KW-0460">Magnesium</keyword>
<comment type="cofactor">
    <cofactor evidence="8">
        <name>Mg(2+)</name>
        <dbReference type="ChEBI" id="CHEBI:18420"/>
    </cofactor>
</comment>
<dbReference type="Proteomes" id="UP000199233">
    <property type="component" value="Unassembled WGS sequence"/>
</dbReference>
<feature type="binding site" evidence="8">
    <location>
        <position position="76"/>
    </location>
    <ligand>
        <name>GTP</name>
        <dbReference type="ChEBI" id="CHEBI:37565"/>
    </ligand>
</feature>
<protein>
    <recommendedName>
        <fullName evidence="8">Molybdenum cofactor guanylyltransferase</fullName>
        <shortName evidence="8">MoCo guanylyltransferase</shortName>
        <ecNumber evidence="8">2.7.7.77</ecNumber>
    </recommendedName>
    <alternativeName>
        <fullName evidence="8">GTP:molybdopterin guanylyltransferase</fullName>
    </alternativeName>
    <alternativeName>
        <fullName evidence="8">Mo-MPT guanylyltransferase</fullName>
    </alternativeName>
    <alternativeName>
        <fullName evidence="8">Molybdopterin guanylyltransferase</fullName>
    </alternativeName>
    <alternativeName>
        <fullName evidence="8">Molybdopterin-guanine dinucleotide synthase</fullName>
        <shortName evidence="8">MGD synthase</shortName>
    </alternativeName>
</protein>
<feature type="binding site" evidence="8">
    <location>
        <begin position="16"/>
        <end position="18"/>
    </location>
    <ligand>
        <name>GTP</name>
        <dbReference type="ChEBI" id="CHEBI:37565"/>
    </ligand>
</feature>
<dbReference type="AlphaFoldDB" id="A0A1H9D458"/>
<comment type="function">
    <text evidence="8">Transfers a GMP moiety from GTP to Mo-molybdopterin (Mo-MPT) cofactor (Moco or molybdenum cofactor) to form Mo-molybdopterin guanine dinucleotide (Mo-MGD) cofactor.</text>
</comment>
<evidence type="ECO:0000256" key="8">
    <source>
        <dbReference type="HAMAP-Rule" id="MF_00316"/>
    </source>
</evidence>
<dbReference type="Gene3D" id="3.90.550.10">
    <property type="entry name" value="Spore Coat Polysaccharide Biosynthesis Protein SpsA, Chain A"/>
    <property type="match status" value="1"/>
</dbReference>
<sequence length="203" mass="21026">MSRPAPTAENITALILAGGRGTRMQGADKGLVELAGKPLVLHVLEALRAQVGSVRINANRNAERYAQLTKLPVCADLREGYEGPLAGIEAGFAASSTPWLLAVPCDTPGLPADLVAQLGAGLQNAAAPAAYAQAPDGPVYPLCLVSRALAPALRGALDAGERAVGRWLQAQQALAVPIRGWPLPMSNLNTPERLAAAEAMMRG</sequence>
<feature type="domain" description="MobA-like NTP transferase" evidence="9">
    <location>
        <begin position="13"/>
        <end position="167"/>
    </location>
</feature>
<comment type="domain">
    <text evidence="8">The N-terminal domain determines nucleotide recognition and specific binding, while the C-terminal domain determines the specific binding to the target protein.</text>
</comment>
<evidence type="ECO:0000259" key="9">
    <source>
        <dbReference type="Pfam" id="PF12804"/>
    </source>
</evidence>
<dbReference type="NCBIfam" id="TIGR02665">
    <property type="entry name" value="molyb_mobA"/>
    <property type="match status" value="1"/>
</dbReference>
<gene>
    <name evidence="8" type="primary">mobA</name>
    <name evidence="10" type="ORF">SAMN04488038_103301</name>
</gene>
<keyword evidence="11" id="KW-1185">Reference proteome</keyword>
<evidence type="ECO:0000256" key="2">
    <source>
        <dbReference type="ARBA" id="ARBA00022679"/>
    </source>
</evidence>
<keyword evidence="1 8" id="KW-0963">Cytoplasm</keyword>
<evidence type="ECO:0000256" key="5">
    <source>
        <dbReference type="ARBA" id="ARBA00022842"/>
    </source>
</evidence>
<feature type="binding site" evidence="8">
    <location>
        <position position="29"/>
    </location>
    <ligand>
        <name>GTP</name>
        <dbReference type="ChEBI" id="CHEBI:37565"/>
    </ligand>
</feature>
<keyword evidence="6 8" id="KW-0342">GTP-binding</keyword>
<keyword evidence="7 8" id="KW-0501">Molybdenum cofactor biosynthesis</keyword>
<dbReference type="OrthoDB" id="9788394at2"/>
<dbReference type="PANTHER" id="PTHR19136">
    <property type="entry name" value="MOLYBDENUM COFACTOR GUANYLYLTRANSFERASE"/>
    <property type="match status" value="1"/>
</dbReference>
<dbReference type="RefSeq" id="WP_093283187.1">
    <property type="nucleotide sequence ID" value="NZ_FOFS01000003.1"/>
</dbReference>
<comment type="subcellular location">
    <subcellularLocation>
        <location evidence="8">Cytoplasm</location>
    </subcellularLocation>
</comment>
<feature type="binding site" evidence="8">
    <location>
        <position position="57"/>
    </location>
    <ligand>
        <name>GTP</name>
        <dbReference type="ChEBI" id="CHEBI:37565"/>
    </ligand>
</feature>
<keyword evidence="3 8" id="KW-0479">Metal-binding</keyword>
<organism evidence="10 11">
    <name type="scientific">Solimonas aquatica</name>
    <dbReference type="NCBI Taxonomy" id="489703"/>
    <lineage>
        <taxon>Bacteria</taxon>
        <taxon>Pseudomonadati</taxon>
        <taxon>Pseudomonadota</taxon>
        <taxon>Gammaproteobacteria</taxon>
        <taxon>Nevskiales</taxon>
        <taxon>Nevskiaceae</taxon>
        <taxon>Solimonas</taxon>
    </lineage>
</organism>
<dbReference type="HAMAP" id="MF_00316">
    <property type="entry name" value="MobA"/>
    <property type="match status" value="1"/>
</dbReference>
<comment type="catalytic activity">
    <reaction evidence="8">
        <text>Mo-molybdopterin + GTP + H(+) = Mo-molybdopterin guanine dinucleotide + diphosphate</text>
        <dbReference type="Rhea" id="RHEA:34243"/>
        <dbReference type="ChEBI" id="CHEBI:15378"/>
        <dbReference type="ChEBI" id="CHEBI:33019"/>
        <dbReference type="ChEBI" id="CHEBI:37565"/>
        <dbReference type="ChEBI" id="CHEBI:71302"/>
        <dbReference type="ChEBI" id="CHEBI:71310"/>
        <dbReference type="EC" id="2.7.7.77"/>
    </reaction>
</comment>
<evidence type="ECO:0000256" key="7">
    <source>
        <dbReference type="ARBA" id="ARBA00023150"/>
    </source>
</evidence>
<evidence type="ECO:0000313" key="10">
    <source>
        <dbReference type="EMBL" id="SEQ08161.1"/>
    </source>
</evidence>
<dbReference type="InterPro" id="IPR025877">
    <property type="entry name" value="MobA-like_NTP_Trfase"/>
</dbReference>
<keyword evidence="2 8" id="KW-0808">Transferase</keyword>
<dbReference type="GO" id="GO:0061603">
    <property type="term" value="F:molybdenum cofactor guanylyltransferase activity"/>
    <property type="evidence" value="ECO:0007669"/>
    <property type="project" value="UniProtKB-EC"/>
</dbReference>
<evidence type="ECO:0000256" key="6">
    <source>
        <dbReference type="ARBA" id="ARBA00023134"/>
    </source>
</evidence>
<feature type="binding site" evidence="8">
    <location>
        <position position="106"/>
    </location>
    <ligand>
        <name>GTP</name>
        <dbReference type="ChEBI" id="CHEBI:37565"/>
    </ligand>
</feature>
<comment type="similarity">
    <text evidence="8">Belongs to the MobA family.</text>
</comment>
<accession>A0A1H9D458</accession>
<dbReference type="GO" id="GO:1902758">
    <property type="term" value="P:bis(molybdopterin guanine dinucleotide)molybdenum biosynthetic process"/>
    <property type="evidence" value="ECO:0007669"/>
    <property type="project" value="TreeGrafter"/>
</dbReference>
<dbReference type="GO" id="GO:0005525">
    <property type="term" value="F:GTP binding"/>
    <property type="evidence" value="ECO:0007669"/>
    <property type="project" value="UniProtKB-UniRule"/>
</dbReference>
<name>A0A1H9D458_9GAMM</name>
<dbReference type="PANTHER" id="PTHR19136:SF81">
    <property type="entry name" value="MOLYBDENUM COFACTOR GUANYLYLTRANSFERASE"/>
    <property type="match status" value="1"/>
</dbReference>
<evidence type="ECO:0000256" key="4">
    <source>
        <dbReference type="ARBA" id="ARBA00022741"/>
    </source>
</evidence>
<dbReference type="GO" id="GO:0005737">
    <property type="term" value="C:cytoplasm"/>
    <property type="evidence" value="ECO:0007669"/>
    <property type="project" value="UniProtKB-SubCell"/>
</dbReference>
<dbReference type="Pfam" id="PF12804">
    <property type="entry name" value="NTP_transf_3"/>
    <property type="match status" value="1"/>
</dbReference>
<evidence type="ECO:0000256" key="1">
    <source>
        <dbReference type="ARBA" id="ARBA00022490"/>
    </source>
</evidence>
<feature type="binding site" evidence="8">
    <location>
        <position position="106"/>
    </location>
    <ligand>
        <name>Mg(2+)</name>
        <dbReference type="ChEBI" id="CHEBI:18420"/>
    </ligand>
</feature>
<dbReference type="SUPFAM" id="SSF53448">
    <property type="entry name" value="Nucleotide-diphospho-sugar transferases"/>
    <property type="match status" value="1"/>
</dbReference>
<proteinExistence type="inferred from homology"/>
<dbReference type="InterPro" id="IPR029044">
    <property type="entry name" value="Nucleotide-diphossugar_trans"/>
</dbReference>
<comment type="subunit">
    <text evidence="8">Monomer.</text>
</comment>
<dbReference type="GO" id="GO:0046872">
    <property type="term" value="F:metal ion binding"/>
    <property type="evidence" value="ECO:0007669"/>
    <property type="project" value="UniProtKB-KW"/>
</dbReference>